<dbReference type="SUPFAM" id="SSF52540">
    <property type="entry name" value="P-loop containing nucleoside triphosphate hydrolases"/>
    <property type="match status" value="1"/>
</dbReference>
<dbReference type="RefSeq" id="WP_317489687.1">
    <property type="nucleotide sequence ID" value="NZ_CP136051.1"/>
</dbReference>
<dbReference type="InterPro" id="IPR005129">
    <property type="entry name" value="GTPase_ArgK"/>
</dbReference>
<dbReference type="NCBIfam" id="NF006958">
    <property type="entry name" value="PRK09435.1"/>
    <property type="match status" value="1"/>
</dbReference>
<dbReference type="CDD" id="cd03114">
    <property type="entry name" value="MMAA-like"/>
    <property type="match status" value="1"/>
</dbReference>
<dbReference type="Gene3D" id="1.10.287.130">
    <property type="match status" value="1"/>
</dbReference>
<dbReference type="EC" id="3.6.5.-" evidence="2"/>
<dbReference type="GO" id="GO:0016787">
    <property type="term" value="F:hydrolase activity"/>
    <property type="evidence" value="ECO:0007669"/>
    <property type="project" value="UniProtKB-KW"/>
</dbReference>
<protein>
    <submittedName>
        <fullName evidence="2">Methylmalonyl Co-A mutase-associated GTPase MeaB</fullName>
        <ecNumber evidence="2">3.6.5.-</ecNumber>
    </submittedName>
</protein>
<dbReference type="PANTHER" id="PTHR23408:SF3">
    <property type="entry name" value="METHYLMALONIC ACIDURIA TYPE A PROTEIN, MITOCHONDRIAL"/>
    <property type="match status" value="1"/>
</dbReference>
<proteinExistence type="inferred from homology"/>
<evidence type="ECO:0000256" key="1">
    <source>
        <dbReference type="ARBA" id="ARBA00009625"/>
    </source>
</evidence>
<dbReference type="PANTHER" id="PTHR23408">
    <property type="entry name" value="METHYLMALONYL-COA MUTASE"/>
    <property type="match status" value="1"/>
</dbReference>
<evidence type="ECO:0000313" key="2">
    <source>
        <dbReference type="EMBL" id="WOK06997.1"/>
    </source>
</evidence>
<dbReference type="Proteomes" id="UP001302349">
    <property type="component" value="Chromosome"/>
</dbReference>
<organism evidence="2 3">
    <name type="scientific">Imperialibacter roseus</name>
    <dbReference type="NCBI Taxonomy" id="1324217"/>
    <lineage>
        <taxon>Bacteria</taxon>
        <taxon>Pseudomonadati</taxon>
        <taxon>Bacteroidota</taxon>
        <taxon>Cytophagia</taxon>
        <taxon>Cytophagales</taxon>
        <taxon>Flammeovirgaceae</taxon>
        <taxon>Imperialibacter</taxon>
    </lineage>
</organism>
<gene>
    <name evidence="2" type="primary">meaB</name>
    <name evidence="2" type="ORF">RT717_28435</name>
</gene>
<evidence type="ECO:0000313" key="3">
    <source>
        <dbReference type="Proteomes" id="UP001302349"/>
    </source>
</evidence>
<accession>A0ABZ0ITR3</accession>
<keyword evidence="2" id="KW-0378">Hydrolase</keyword>
<dbReference type="EMBL" id="CP136051">
    <property type="protein sequence ID" value="WOK06997.1"/>
    <property type="molecule type" value="Genomic_DNA"/>
</dbReference>
<dbReference type="Gene3D" id="3.40.50.300">
    <property type="entry name" value="P-loop containing nucleotide triphosphate hydrolases"/>
    <property type="match status" value="1"/>
</dbReference>
<keyword evidence="3" id="KW-1185">Reference proteome</keyword>
<dbReference type="NCBIfam" id="TIGR00750">
    <property type="entry name" value="lao"/>
    <property type="match status" value="1"/>
</dbReference>
<dbReference type="InterPro" id="IPR027417">
    <property type="entry name" value="P-loop_NTPase"/>
</dbReference>
<dbReference type="Pfam" id="PF03308">
    <property type="entry name" value="MeaB"/>
    <property type="match status" value="1"/>
</dbReference>
<name>A0ABZ0ITR3_9BACT</name>
<reference evidence="2 3" key="1">
    <citation type="journal article" date="2023" name="Microbiol. Resour. Announc.">
        <title>Complete Genome Sequence of Imperialibacter roseus strain P4T.</title>
        <authorList>
            <person name="Tizabi D.R."/>
            <person name="Bachvaroff T."/>
            <person name="Hill R.T."/>
        </authorList>
    </citation>
    <scope>NUCLEOTIDE SEQUENCE [LARGE SCALE GENOMIC DNA]</scope>
    <source>
        <strain evidence="2 3">P4T</strain>
    </source>
</reference>
<dbReference type="Gene3D" id="1.20.5.170">
    <property type="match status" value="1"/>
</dbReference>
<comment type="similarity">
    <text evidence="1">Belongs to the SIMIBI class G3E GTPase family. ArgK/MeaB subfamily.</text>
</comment>
<sequence>MSTNIPKRPTLEELISGIIRGDRVALARGITLVESKLPSDRALAEQLIDRLLSKTGKATRIGVSGIPGVGKSTFIEAFGVHLTRLGKKVAVLAVDPSSKQTKGSILGDKTRMNKLAVNPNAYIRPTPTGSTLGGVADQSREAMLLCEAVGFDVILIETVGVGQSETLVRDMCDFFLLLTIAGAGDDLQGIKKGIMEMADAIVINKADGDNIPVVKKTLQELKQVVHYFSLPPSGWVTQVTTCSALLGEGIGELWILIESFNEKMTANGYLAHQRSQQNLQWMHQKLDGLLKQEFNRLVKEEVKDLAAKVENRELNPVTAAHQLFDLYKKKKG</sequence>